<evidence type="ECO:0000313" key="1">
    <source>
        <dbReference type="EMBL" id="EIW76972.1"/>
    </source>
</evidence>
<proteinExistence type="predicted"/>
<dbReference type="GeneID" id="19210840"/>
<dbReference type="KEGG" id="cput:CONPUDRAFT_84781"/>
<comment type="caution">
    <text evidence="1">The sequence shown here is derived from an EMBL/GenBank/DDBJ whole genome shotgun (WGS) entry which is preliminary data.</text>
</comment>
<gene>
    <name evidence="1" type="ORF">CONPUDRAFT_84781</name>
</gene>
<accession>A0A5M3MCJ2</accession>
<dbReference type="Proteomes" id="UP000053558">
    <property type="component" value="Unassembled WGS sequence"/>
</dbReference>
<organism evidence="1 2">
    <name type="scientific">Coniophora puteana (strain RWD-64-598)</name>
    <name type="common">Brown rot fungus</name>
    <dbReference type="NCBI Taxonomy" id="741705"/>
    <lineage>
        <taxon>Eukaryota</taxon>
        <taxon>Fungi</taxon>
        <taxon>Dikarya</taxon>
        <taxon>Basidiomycota</taxon>
        <taxon>Agaricomycotina</taxon>
        <taxon>Agaricomycetes</taxon>
        <taxon>Agaricomycetidae</taxon>
        <taxon>Boletales</taxon>
        <taxon>Coniophorineae</taxon>
        <taxon>Coniophoraceae</taxon>
        <taxon>Coniophora</taxon>
    </lineage>
</organism>
<keyword evidence="2" id="KW-1185">Reference proteome</keyword>
<dbReference type="EMBL" id="JH711585">
    <property type="protein sequence ID" value="EIW76972.1"/>
    <property type="molecule type" value="Genomic_DNA"/>
</dbReference>
<dbReference type="RefSeq" id="XP_007773276.1">
    <property type="nucleotide sequence ID" value="XM_007775086.1"/>
</dbReference>
<dbReference type="AlphaFoldDB" id="A0A5M3MCJ2"/>
<protein>
    <submittedName>
        <fullName evidence="1">Uncharacterized protein</fullName>
    </submittedName>
</protein>
<sequence length="169" mass="18705">MHHASRPRAEGTAAPVIPWNEWGPVLATRQHVDEETYNSVNGLRLASLRRDFVNEGGRRVQQLVLKDLNAYEARHSRAQYGSRGGWKPLLSQEGGPTVEGRQVTIRVPRAPDGLPWDAVELGHDAIVLVQGDPDEGRDLTFGILTLEDPEPIERMIRSMISATLPGMSV</sequence>
<evidence type="ECO:0000313" key="2">
    <source>
        <dbReference type="Proteomes" id="UP000053558"/>
    </source>
</evidence>
<name>A0A5M3MCJ2_CONPW</name>
<reference evidence="2" key="1">
    <citation type="journal article" date="2012" name="Science">
        <title>The Paleozoic origin of enzymatic lignin decomposition reconstructed from 31 fungal genomes.</title>
        <authorList>
            <person name="Floudas D."/>
            <person name="Binder M."/>
            <person name="Riley R."/>
            <person name="Barry K."/>
            <person name="Blanchette R.A."/>
            <person name="Henrissat B."/>
            <person name="Martinez A.T."/>
            <person name="Otillar R."/>
            <person name="Spatafora J.W."/>
            <person name="Yadav J.S."/>
            <person name="Aerts A."/>
            <person name="Benoit I."/>
            <person name="Boyd A."/>
            <person name="Carlson A."/>
            <person name="Copeland A."/>
            <person name="Coutinho P.M."/>
            <person name="de Vries R.P."/>
            <person name="Ferreira P."/>
            <person name="Findley K."/>
            <person name="Foster B."/>
            <person name="Gaskell J."/>
            <person name="Glotzer D."/>
            <person name="Gorecki P."/>
            <person name="Heitman J."/>
            <person name="Hesse C."/>
            <person name="Hori C."/>
            <person name="Igarashi K."/>
            <person name="Jurgens J.A."/>
            <person name="Kallen N."/>
            <person name="Kersten P."/>
            <person name="Kohler A."/>
            <person name="Kuees U."/>
            <person name="Kumar T.K.A."/>
            <person name="Kuo A."/>
            <person name="LaButti K."/>
            <person name="Larrondo L.F."/>
            <person name="Lindquist E."/>
            <person name="Ling A."/>
            <person name="Lombard V."/>
            <person name="Lucas S."/>
            <person name="Lundell T."/>
            <person name="Martin R."/>
            <person name="McLaughlin D.J."/>
            <person name="Morgenstern I."/>
            <person name="Morin E."/>
            <person name="Murat C."/>
            <person name="Nagy L.G."/>
            <person name="Nolan M."/>
            <person name="Ohm R.A."/>
            <person name="Patyshakuliyeva A."/>
            <person name="Rokas A."/>
            <person name="Ruiz-Duenas F.J."/>
            <person name="Sabat G."/>
            <person name="Salamov A."/>
            <person name="Samejima M."/>
            <person name="Schmutz J."/>
            <person name="Slot J.C."/>
            <person name="St John F."/>
            <person name="Stenlid J."/>
            <person name="Sun H."/>
            <person name="Sun S."/>
            <person name="Syed K."/>
            <person name="Tsang A."/>
            <person name="Wiebenga A."/>
            <person name="Young D."/>
            <person name="Pisabarro A."/>
            <person name="Eastwood D.C."/>
            <person name="Martin F."/>
            <person name="Cullen D."/>
            <person name="Grigoriev I.V."/>
            <person name="Hibbett D.S."/>
        </authorList>
    </citation>
    <scope>NUCLEOTIDE SEQUENCE [LARGE SCALE GENOMIC DNA]</scope>
    <source>
        <strain evidence="2">RWD-64-598 SS2</strain>
    </source>
</reference>